<gene>
    <name evidence="1" type="ORF">PROFUN_12831</name>
</gene>
<protein>
    <submittedName>
        <fullName evidence="1">Uncharacterized protein</fullName>
    </submittedName>
</protein>
<sequence length="91" mass="10350">MAAQQQHLPSTSTSITSREWIEGTLLVRDALHRFLRQPEKRFDCEFHGLNTLNLDPCLIADSAGGRYFSIHVTHNPTRYTKSSHRVACRVG</sequence>
<dbReference type="InParanoid" id="A0A2P6N6K1"/>
<evidence type="ECO:0000313" key="1">
    <source>
        <dbReference type="EMBL" id="PRP79570.1"/>
    </source>
</evidence>
<dbReference type="EMBL" id="MDYQ01000179">
    <property type="protein sequence ID" value="PRP79570.1"/>
    <property type="molecule type" value="Genomic_DNA"/>
</dbReference>
<name>A0A2P6N6K1_9EUKA</name>
<dbReference type="Proteomes" id="UP000241769">
    <property type="component" value="Unassembled WGS sequence"/>
</dbReference>
<organism evidence="1 2">
    <name type="scientific">Planoprotostelium fungivorum</name>
    <dbReference type="NCBI Taxonomy" id="1890364"/>
    <lineage>
        <taxon>Eukaryota</taxon>
        <taxon>Amoebozoa</taxon>
        <taxon>Evosea</taxon>
        <taxon>Variosea</taxon>
        <taxon>Cavosteliida</taxon>
        <taxon>Cavosteliaceae</taxon>
        <taxon>Planoprotostelium</taxon>
    </lineage>
</organism>
<proteinExistence type="predicted"/>
<accession>A0A2P6N6K1</accession>
<dbReference type="AlphaFoldDB" id="A0A2P6N6K1"/>
<evidence type="ECO:0000313" key="2">
    <source>
        <dbReference type="Proteomes" id="UP000241769"/>
    </source>
</evidence>
<comment type="caution">
    <text evidence="1">The sequence shown here is derived from an EMBL/GenBank/DDBJ whole genome shotgun (WGS) entry which is preliminary data.</text>
</comment>
<keyword evidence="2" id="KW-1185">Reference proteome</keyword>
<reference evidence="1 2" key="1">
    <citation type="journal article" date="2018" name="Genome Biol. Evol.">
        <title>Multiple Roots of Fruiting Body Formation in Amoebozoa.</title>
        <authorList>
            <person name="Hillmann F."/>
            <person name="Forbes G."/>
            <person name="Novohradska S."/>
            <person name="Ferling I."/>
            <person name="Riege K."/>
            <person name="Groth M."/>
            <person name="Westermann M."/>
            <person name="Marz M."/>
            <person name="Spaller T."/>
            <person name="Winckler T."/>
            <person name="Schaap P."/>
            <person name="Glockner G."/>
        </authorList>
    </citation>
    <scope>NUCLEOTIDE SEQUENCE [LARGE SCALE GENOMIC DNA]</scope>
    <source>
        <strain evidence="1 2">Jena</strain>
    </source>
</reference>